<dbReference type="OrthoDB" id="5297981at2"/>
<evidence type="ECO:0000256" key="1">
    <source>
        <dbReference type="SAM" id="MobiDB-lite"/>
    </source>
</evidence>
<dbReference type="AlphaFoldDB" id="A0A378KQ52"/>
<gene>
    <name evidence="3" type="ORF">Lqua_2192</name>
    <name evidence="4" type="ORF">NCTC12376_00483</name>
</gene>
<dbReference type="Proteomes" id="UP000054639">
    <property type="component" value="Unassembled WGS sequence"/>
</dbReference>
<reference evidence="3 5" key="1">
    <citation type="submission" date="2015-11" db="EMBL/GenBank/DDBJ databases">
        <title>Genomic analysis of 38 Legionella species identifies large and diverse effector repertoires.</title>
        <authorList>
            <person name="Burstein D."/>
            <person name="Amaro F."/>
            <person name="Zusman T."/>
            <person name="Lifshitz Z."/>
            <person name="Cohen O."/>
            <person name="Gilbert J.A."/>
            <person name="Pupko T."/>
            <person name="Shuman H.A."/>
            <person name="Segal G."/>
        </authorList>
    </citation>
    <scope>NUCLEOTIDE SEQUENCE [LARGE SCALE GENOMIC DNA]</scope>
    <source>
        <strain evidence="3 5">ATCC 49507</strain>
    </source>
</reference>
<name>A0A378KQ52_9GAMM</name>
<dbReference type="InterPro" id="IPR014121">
    <property type="entry name" value="TraN_Ftype"/>
</dbReference>
<dbReference type="RefSeq" id="WP_058474409.1">
    <property type="nucleotide sequence ID" value="NZ_CAAAIL010000008.1"/>
</dbReference>
<dbReference type="NCBIfam" id="TIGR02750">
    <property type="entry name" value="TraN_Ftype"/>
    <property type="match status" value="1"/>
</dbReference>
<feature type="compositionally biased region" description="Basic and acidic residues" evidence="1">
    <location>
        <begin position="550"/>
        <end position="562"/>
    </location>
</feature>
<sequence>MSKNLLIFLLLLPCAIFADSRDDALKAREQVMQSLKGFNPATAMKDYTTNPKETTLLPNEGNNQLSSTGLDALGSNQSANDIYQKATSREKVRANPHSPEMNYAETLLENPDTVLEGACYKEKAVCESKSVTKNCEETASYKLSACKDRLEVHVKPIIQSLSRVVTPSHYQRYVTFDLKTCPTQDWRCSANNLAVFTEPCESLKVTVSRLNQTLLVTKQPTCSDTTITVQLSGWGSALTPFQISITEFVSEDKWMHEDCQRIINQASQGSCFLEGSAQCLEPNVIKHINGIAIKRSCWGSEKHYQCTDLTNSTCASFINQGCSQTASNCLTAKNNRCERFAQTFQCMENFCMPEKTICPGKIACADGQCDSSLAETSDDIQEGLSRLGALAGVAGDVSANQVKNGAAAIFIGSSQECKKYPLGFRDCCTDSGWGDWVKHCPQDLQILQRAKQENRVVYLGNYKKHKLGSQHYTYCIFPSKLAAIVQIQGRGGQLGIPYGSAQYPNCRGLTPEELERINFSALDLSPLQQELMARMTLPANGQIGANNQSKVERLNREGRSHD</sequence>
<reference evidence="4 6" key="2">
    <citation type="submission" date="2018-06" db="EMBL/GenBank/DDBJ databases">
        <authorList>
            <consortium name="Pathogen Informatics"/>
            <person name="Doyle S."/>
        </authorList>
    </citation>
    <scope>NUCLEOTIDE SEQUENCE [LARGE SCALE GENOMIC DNA]</scope>
    <source>
        <strain evidence="4 6">NCTC12376</strain>
    </source>
</reference>
<protein>
    <submittedName>
        <fullName evidence="4">Conjugative transfer protein TraN</fullName>
    </submittedName>
</protein>
<dbReference type="Proteomes" id="UP000254230">
    <property type="component" value="Unassembled WGS sequence"/>
</dbReference>
<feature type="region of interest" description="Disordered" evidence="1">
    <location>
        <begin position="51"/>
        <end position="75"/>
    </location>
</feature>
<feature type="region of interest" description="Disordered" evidence="1">
    <location>
        <begin position="541"/>
        <end position="562"/>
    </location>
</feature>
<evidence type="ECO:0000313" key="3">
    <source>
        <dbReference type="EMBL" id="KTD47799.1"/>
    </source>
</evidence>
<dbReference type="Pfam" id="PF06986">
    <property type="entry name" value="F_T4SS_TraN"/>
    <property type="match status" value="1"/>
</dbReference>
<evidence type="ECO:0000313" key="6">
    <source>
        <dbReference type="Proteomes" id="UP000254230"/>
    </source>
</evidence>
<dbReference type="EMBL" id="LNYR01000031">
    <property type="protein sequence ID" value="KTD47799.1"/>
    <property type="molecule type" value="Genomic_DNA"/>
</dbReference>
<organism evidence="4 6">
    <name type="scientific">Legionella quateirensis</name>
    <dbReference type="NCBI Taxonomy" id="45072"/>
    <lineage>
        <taxon>Bacteria</taxon>
        <taxon>Pseudomonadati</taxon>
        <taxon>Pseudomonadota</taxon>
        <taxon>Gammaproteobacteria</taxon>
        <taxon>Legionellales</taxon>
        <taxon>Legionellaceae</taxon>
        <taxon>Legionella</taxon>
    </lineage>
</organism>
<keyword evidence="5" id="KW-1185">Reference proteome</keyword>
<keyword evidence="2" id="KW-0732">Signal</keyword>
<dbReference type="STRING" id="45072.Lqua_2192"/>
<evidence type="ECO:0000313" key="5">
    <source>
        <dbReference type="Proteomes" id="UP000054639"/>
    </source>
</evidence>
<feature type="chain" id="PRO_5017085908" evidence="2">
    <location>
        <begin position="19"/>
        <end position="562"/>
    </location>
</feature>
<feature type="signal peptide" evidence="2">
    <location>
        <begin position="1"/>
        <end position="18"/>
    </location>
</feature>
<evidence type="ECO:0000256" key="2">
    <source>
        <dbReference type="SAM" id="SignalP"/>
    </source>
</evidence>
<proteinExistence type="predicted"/>
<accession>A0A378KQ52</accession>
<dbReference type="EMBL" id="UGOW01000001">
    <property type="protein sequence ID" value="STY16692.1"/>
    <property type="molecule type" value="Genomic_DNA"/>
</dbReference>
<evidence type="ECO:0000313" key="4">
    <source>
        <dbReference type="EMBL" id="STY16692.1"/>
    </source>
</evidence>